<accession>A0A396HMJ1</accession>
<keyword evidence="6" id="KW-0378">Hydrolase</keyword>
<protein>
    <submittedName>
        <fullName evidence="6">Putative xenobiotic-transporting ATPase</fullName>
        <ecNumber evidence="6">3.6.3.44</ecNumber>
    </submittedName>
</protein>
<sequence length="128" mass="14511">MADNTEVHENSSSSTQQHVNKANQIVPFYKLFSFADRLDVTLMIIGTISAMANGFASPLMTLLLGKVINAFGSSNQSEVLNQVSKVFINILHHFCFVFFLVQINMHVYSWNFCKLIIYQESEAKLMEL</sequence>
<dbReference type="Gramene" id="rna37257">
    <property type="protein sequence ID" value="RHN52565.1"/>
    <property type="gene ID" value="gene37257"/>
</dbReference>
<comment type="caution">
    <text evidence="6">The sequence shown here is derived from an EMBL/GenBank/DDBJ whole genome shotgun (WGS) entry which is preliminary data.</text>
</comment>
<dbReference type="SUPFAM" id="SSF90123">
    <property type="entry name" value="ABC transporter transmembrane region"/>
    <property type="match status" value="1"/>
</dbReference>
<keyword evidence="2 5" id="KW-0812">Transmembrane</keyword>
<feature type="transmembrane region" description="Helical" evidence="5">
    <location>
        <begin position="40"/>
        <end position="65"/>
    </location>
</feature>
<proteinExistence type="predicted"/>
<dbReference type="Gene3D" id="1.20.1560.10">
    <property type="entry name" value="ABC transporter type 1, transmembrane domain"/>
    <property type="match status" value="1"/>
</dbReference>
<reference evidence="6" key="1">
    <citation type="journal article" date="2018" name="Nat. Plants">
        <title>Whole-genome landscape of Medicago truncatula symbiotic genes.</title>
        <authorList>
            <person name="Pecrix Y."/>
            <person name="Gamas P."/>
            <person name="Carrere S."/>
        </authorList>
    </citation>
    <scope>NUCLEOTIDE SEQUENCE</scope>
    <source>
        <tissue evidence="6">Leaves</tissue>
    </source>
</reference>
<comment type="subcellular location">
    <subcellularLocation>
        <location evidence="1">Membrane</location>
        <topology evidence="1">Multi-pass membrane protein</topology>
    </subcellularLocation>
</comment>
<dbReference type="PANTHER" id="PTHR24222">
    <property type="entry name" value="ABC TRANSPORTER B FAMILY"/>
    <property type="match status" value="1"/>
</dbReference>
<dbReference type="AlphaFoldDB" id="A0A396HMJ1"/>
<dbReference type="Proteomes" id="UP000265566">
    <property type="component" value="Chromosome 6"/>
</dbReference>
<organism evidence="6">
    <name type="scientific">Medicago truncatula</name>
    <name type="common">Barrel medic</name>
    <name type="synonym">Medicago tribuloides</name>
    <dbReference type="NCBI Taxonomy" id="3880"/>
    <lineage>
        <taxon>Eukaryota</taxon>
        <taxon>Viridiplantae</taxon>
        <taxon>Streptophyta</taxon>
        <taxon>Embryophyta</taxon>
        <taxon>Tracheophyta</taxon>
        <taxon>Spermatophyta</taxon>
        <taxon>Magnoliopsida</taxon>
        <taxon>eudicotyledons</taxon>
        <taxon>Gunneridae</taxon>
        <taxon>Pentapetalae</taxon>
        <taxon>rosids</taxon>
        <taxon>fabids</taxon>
        <taxon>Fabales</taxon>
        <taxon>Fabaceae</taxon>
        <taxon>Papilionoideae</taxon>
        <taxon>50 kb inversion clade</taxon>
        <taxon>NPAAA clade</taxon>
        <taxon>Hologalegina</taxon>
        <taxon>IRL clade</taxon>
        <taxon>Trifolieae</taxon>
        <taxon>Medicago</taxon>
    </lineage>
</organism>
<dbReference type="EMBL" id="PSQE01000006">
    <property type="protein sequence ID" value="RHN52565.1"/>
    <property type="molecule type" value="Genomic_DNA"/>
</dbReference>
<dbReference type="GO" id="GO:0005524">
    <property type="term" value="F:ATP binding"/>
    <property type="evidence" value="ECO:0007669"/>
    <property type="project" value="InterPro"/>
</dbReference>
<evidence type="ECO:0000256" key="3">
    <source>
        <dbReference type="ARBA" id="ARBA00022989"/>
    </source>
</evidence>
<dbReference type="GO" id="GO:0016020">
    <property type="term" value="C:membrane"/>
    <property type="evidence" value="ECO:0007669"/>
    <property type="project" value="UniProtKB-SubCell"/>
</dbReference>
<dbReference type="GO" id="GO:0016787">
    <property type="term" value="F:hydrolase activity"/>
    <property type="evidence" value="ECO:0007669"/>
    <property type="project" value="UniProtKB-KW"/>
</dbReference>
<feature type="transmembrane region" description="Helical" evidence="5">
    <location>
        <begin position="86"/>
        <end position="105"/>
    </location>
</feature>
<keyword evidence="3 5" id="KW-1133">Transmembrane helix</keyword>
<dbReference type="InterPro" id="IPR036640">
    <property type="entry name" value="ABC1_TM_sf"/>
</dbReference>
<name>A0A396HMJ1_MEDTR</name>
<gene>
    <name evidence="6" type="ORF">MtrunA17_Chr6g0481931</name>
</gene>
<evidence type="ECO:0000256" key="1">
    <source>
        <dbReference type="ARBA" id="ARBA00004141"/>
    </source>
</evidence>
<evidence type="ECO:0000256" key="2">
    <source>
        <dbReference type="ARBA" id="ARBA00022692"/>
    </source>
</evidence>
<keyword evidence="4 5" id="KW-0472">Membrane</keyword>
<dbReference type="PANTHER" id="PTHR24222:SF63">
    <property type="entry name" value="ATP BINDING CASSETTE SUBFAMILY B"/>
    <property type="match status" value="1"/>
</dbReference>
<dbReference type="EC" id="3.6.3.44" evidence="6"/>
<evidence type="ECO:0000256" key="4">
    <source>
        <dbReference type="ARBA" id="ARBA00023136"/>
    </source>
</evidence>
<evidence type="ECO:0000313" key="6">
    <source>
        <dbReference type="EMBL" id="RHN52565.1"/>
    </source>
</evidence>
<dbReference type="InterPro" id="IPR039421">
    <property type="entry name" value="Type_1_exporter"/>
</dbReference>
<evidence type="ECO:0000256" key="5">
    <source>
        <dbReference type="SAM" id="Phobius"/>
    </source>
</evidence>